<comment type="caution">
    <text evidence="1">The sequence shown here is derived from an EMBL/GenBank/DDBJ whole genome shotgun (WGS) entry which is preliminary data.</text>
</comment>
<dbReference type="CDD" id="cd24049">
    <property type="entry name" value="ASKHA_NBD_PilM"/>
    <property type="match status" value="1"/>
</dbReference>
<keyword evidence="2" id="KW-1185">Reference proteome</keyword>
<dbReference type="EMBL" id="JAPCID010000041">
    <property type="protein sequence ID" value="MDA0140510.1"/>
    <property type="molecule type" value="Genomic_DNA"/>
</dbReference>
<dbReference type="SUPFAM" id="SSF53067">
    <property type="entry name" value="Actin-like ATPase domain"/>
    <property type="match status" value="1"/>
</dbReference>
<evidence type="ECO:0000313" key="1">
    <source>
        <dbReference type="EMBL" id="MDA0140510.1"/>
    </source>
</evidence>
<dbReference type="InterPro" id="IPR050696">
    <property type="entry name" value="FtsA/MreB"/>
</dbReference>
<dbReference type="InterPro" id="IPR043129">
    <property type="entry name" value="ATPase_NBD"/>
</dbReference>
<sequence length="347" mass="36416">MFRKKRSPQSSVVGLELDAGHLAAAEVSVEGTLTLTRGAVAELEPGVIRDGEVADPIALAEALKTLFADNELPKTVRLGIAHQRIVVRTLDLPTVIDDPKALSAAVKEAAPDHIPMPMEEAVLDFQSLGTVETPLGPRTRVVVVAVRKEMVERVAAAVDGAGLEIAGIDLSAFGMVRALASEHEGAVLYINVGGLTNVAVATKDACLFTRASAGGVETIAHSLADRRGLTLEHARAWMSHVGLVAPLDGVEGDMDLVSATRSALEDGVRELADGIRTSLNFYRTQDAAQPVDLGVVTGPAIAIPGFVEKLSEALHLPLEARVVEHTDDTENAGRLTIAAGLAVAERP</sequence>
<dbReference type="PANTHER" id="PTHR32432:SF3">
    <property type="entry name" value="ETHANOLAMINE UTILIZATION PROTEIN EUTJ"/>
    <property type="match status" value="1"/>
</dbReference>
<evidence type="ECO:0000313" key="2">
    <source>
        <dbReference type="Proteomes" id="UP001147700"/>
    </source>
</evidence>
<proteinExistence type="predicted"/>
<organism evidence="1 2">
    <name type="scientific">Solirubrobacter deserti</name>
    <dbReference type="NCBI Taxonomy" id="2282478"/>
    <lineage>
        <taxon>Bacteria</taxon>
        <taxon>Bacillati</taxon>
        <taxon>Actinomycetota</taxon>
        <taxon>Thermoleophilia</taxon>
        <taxon>Solirubrobacterales</taxon>
        <taxon>Solirubrobacteraceae</taxon>
        <taxon>Solirubrobacter</taxon>
    </lineage>
</organism>
<dbReference type="Gene3D" id="3.30.420.40">
    <property type="match status" value="2"/>
</dbReference>
<accession>A0ABT4RPU6</accession>
<protein>
    <submittedName>
        <fullName evidence="1">Pilus assembly protein PilM</fullName>
    </submittedName>
</protein>
<dbReference type="Gene3D" id="3.30.1490.300">
    <property type="match status" value="1"/>
</dbReference>
<reference evidence="1" key="1">
    <citation type="submission" date="2022-10" db="EMBL/GenBank/DDBJ databases">
        <title>The WGS of Solirubrobacter sp. CPCC 204708.</title>
        <authorList>
            <person name="Jiang Z."/>
        </authorList>
    </citation>
    <scope>NUCLEOTIDE SEQUENCE</scope>
    <source>
        <strain evidence="1">CPCC 204708</strain>
    </source>
</reference>
<dbReference type="Proteomes" id="UP001147700">
    <property type="component" value="Unassembled WGS sequence"/>
</dbReference>
<name>A0ABT4RPU6_9ACTN</name>
<dbReference type="RefSeq" id="WP_202954222.1">
    <property type="nucleotide sequence ID" value="NZ_JAPCID010000041.1"/>
</dbReference>
<dbReference type="PANTHER" id="PTHR32432">
    <property type="entry name" value="CELL DIVISION PROTEIN FTSA-RELATED"/>
    <property type="match status" value="1"/>
</dbReference>
<dbReference type="Pfam" id="PF11104">
    <property type="entry name" value="PilM_2"/>
    <property type="match status" value="1"/>
</dbReference>
<gene>
    <name evidence="1" type="primary">pilM</name>
    <name evidence="1" type="ORF">OJ962_23635</name>
</gene>
<dbReference type="InterPro" id="IPR005883">
    <property type="entry name" value="PilM"/>
</dbReference>